<dbReference type="AlphaFoldDB" id="A0AAN9XM05"/>
<sequence length="101" mass="11889">MWSIPTHMKHDKVMQIMLEQELDDQSHGLGNARKKRDRKIVPNNMKSQNKHDKPYQIHRSRTPAKTTQLSGLKDVNVNRMPKDVDEECEVLPMEEIREQPC</sequence>
<organism evidence="2 3">
    <name type="scientific">Psophocarpus tetragonolobus</name>
    <name type="common">Winged bean</name>
    <name type="synonym">Dolichos tetragonolobus</name>
    <dbReference type="NCBI Taxonomy" id="3891"/>
    <lineage>
        <taxon>Eukaryota</taxon>
        <taxon>Viridiplantae</taxon>
        <taxon>Streptophyta</taxon>
        <taxon>Embryophyta</taxon>
        <taxon>Tracheophyta</taxon>
        <taxon>Spermatophyta</taxon>
        <taxon>Magnoliopsida</taxon>
        <taxon>eudicotyledons</taxon>
        <taxon>Gunneridae</taxon>
        <taxon>Pentapetalae</taxon>
        <taxon>rosids</taxon>
        <taxon>fabids</taxon>
        <taxon>Fabales</taxon>
        <taxon>Fabaceae</taxon>
        <taxon>Papilionoideae</taxon>
        <taxon>50 kb inversion clade</taxon>
        <taxon>NPAAA clade</taxon>
        <taxon>indigoferoid/millettioid clade</taxon>
        <taxon>Phaseoleae</taxon>
        <taxon>Psophocarpus</taxon>
    </lineage>
</organism>
<proteinExistence type="predicted"/>
<keyword evidence="3" id="KW-1185">Reference proteome</keyword>
<comment type="caution">
    <text evidence="2">The sequence shown here is derived from an EMBL/GenBank/DDBJ whole genome shotgun (WGS) entry which is preliminary data.</text>
</comment>
<feature type="region of interest" description="Disordered" evidence="1">
    <location>
        <begin position="25"/>
        <end position="68"/>
    </location>
</feature>
<evidence type="ECO:0000256" key="1">
    <source>
        <dbReference type="SAM" id="MobiDB-lite"/>
    </source>
</evidence>
<accession>A0AAN9XM05</accession>
<reference evidence="2 3" key="1">
    <citation type="submission" date="2024-01" db="EMBL/GenBank/DDBJ databases">
        <title>The genomes of 5 underutilized Papilionoideae crops provide insights into root nodulation and disease resistanc.</title>
        <authorList>
            <person name="Jiang F."/>
        </authorList>
    </citation>
    <scope>NUCLEOTIDE SEQUENCE [LARGE SCALE GENOMIC DNA]</scope>
    <source>
        <strain evidence="2">DUOXIRENSHENG_FW03</strain>
        <tissue evidence="2">Leaves</tissue>
    </source>
</reference>
<gene>
    <name evidence="2" type="ORF">VNO78_18395</name>
</gene>
<evidence type="ECO:0000313" key="2">
    <source>
        <dbReference type="EMBL" id="KAK7397228.1"/>
    </source>
</evidence>
<name>A0AAN9XM05_PSOTE</name>
<evidence type="ECO:0000313" key="3">
    <source>
        <dbReference type="Proteomes" id="UP001386955"/>
    </source>
</evidence>
<dbReference type="Proteomes" id="UP001386955">
    <property type="component" value="Unassembled WGS sequence"/>
</dbReference>
<dbReference type="EMBL" id="JAYMYS010000004">
    <property type="protein sequence ID" value="KAK7397228.1"/>
    <property type="molecule type" value="Genomic_DNA"/>
</dbReference>
<protein>
    <submittedName>
        <fullName evidence="2">Uncharacterized protein</fullName>
    </submittedName>
</protein>